<reference evidence="1 2" key="1">
    <citation type="submission" date="2024-05" db="EMBL/GenBank/DDBJ databases">
        <title>Genome sequencing and assembly of Indian major carp, Cirrhinus mrigala (Hamilton, 1822).</title>
        <authorList>
            <person name="Mohindra V."/>
            <person name="Chowdhury L.M."/>
            <person name="Lal K."/>
            <person name="Jena J.K."/>
        </authorList>
    </citation>
    <scope>NUCLEOTIDE SEQUENCE [LARGE SCALE GENOMIC DNA]</scope>
    <source>
        <strain evidence="1">CM1030</strain>
        <tissue evidence="1">Blood</tissue>
    </source>
</reference>
<gene>
    <name evidence="1" type="ORF">M9458_042067</name>
</gene>
<accession>A0ABD0NN51</accession>
<keyword evidence="2" id="KW-1185">Reference proteome</keyword>
<organism evidence="1 2">
    <name type="scientific">Cirrhinus mrigala</name>
    <name type="common">Mrigala</name>
    <dbReference type="NCBI Taxonomy" id="683832"/>
    <lineage>
        <taxon>Eukaryota</taxon>
        <taxon>Metazoa</taxon>
        <taxon>Chordata</taxon>
        <taxon>Craniata</taxon>
        <taxon>Vertebrata</taxon>
        <taxon>Euteleostomi</taxon>
        <taxon>Actinopterygii</taxon>
        <taxon>Neopterygii</taxon>
        <taxon>Teleostei</taxon>
        <taxon>Ostariophysi</taxon>
        <taxon>Cypriniformes</taxon>
        <taxon>Cyprinidae</taxon>
        <taxon>Labeoninae</taxon>
        <taxon>Labeonini</taxon>
        <taxon>Cirrhinus</taxon>
    </lineage>
</organism>
<evidence type="ECO:0000313" key="2">
    <source>
        <dbReference type="Proteomes" id="UP001529510"/>
    </source>
</evidence>
<name>A0ABD0NN51_CIRMR</name>
<evidence type="ECO:0000313" key="1">
    <source>
        <dbReference type="EMBL" id="KAL0162671.1"/>
    </source>
</evidence>
<dbReference type="Proteomes" id="UP001529510">
    <property type="component" value="Unassembled WGS sequence"/>
</dbReference>
<feature type="non-terminal residue" evidence="1">
    <location>
        <position position="62"/>
    </location>
</feature>
<proteinExistence type="predicted"/>
<comment type="caution">
    <text evidence="1">The sequence shown here is derived from an EMBL/GenBank/DDBJ whole genome shotgun (WGS) entry which is preliminary data.</text>
</comment>
<dbReference type="AlphaFoldDB" id="A0ABD0NN51"/>
<sequence>MRDKKTKETTQITHDPVKNFEKWKKKYNKTKERVKRVRKTTNKRDYEVEREDIQRLMNKYSQ</sequence>
<protein>
    <submittedName>
        <fullName evidence="1">Uncharacterized protein</fullName>
    </submittedName>
</protein>
<dbReference type="EMBL" id="JAMKFB020000021">
    <property type="protein sequence ID" value="KAL0162671.1"/>
    <property type="molecule type" value="Genomic_DNA"/>
</dbReference>